<name>A0AAC9NTY7_9ALTE</name>
<dbReference type="EMBL" id="CP018025">
    <property type="protein sequence ID" value="APD92221.1"/>
    <property type="molecule type" value="Genomic_DNA"/>
</dbReference>
<evidence type="ECO:0000313" key="1">
    <source>
        <dbReference type="EMBL" id="APD92221.1"/>
    </source>
</evidence>
<dbReference type="AlphaFoldDB" id="A0AAC9NTY7"/>
<accession>A0AAC9NTY7</accession>
<proteinExistence type="predicted"/>
<protein>
    <submittedName>
        <fullName evidence="1">Uncharacterized protein</fullName>
    </submittedName>
</protein>
<dbReference type="RefSeq" id="WP_071960834.1">
    <property type="nucleotide sequence ID" value="NZ_CP018025.1"/>
</dbReference>
<evidence type="ECO:0000313" key="2">
    <source>
        <dbReference type="Proteomes" id="UP000182101"/>
    </source>
</evidence>
<sequence>MTSNQMKGEENARILREYIKRNKTFPMHKGRLNKTKLLADLGIPSARQRPDCAAILKELDKQIAKKKANGELFDSDDGNNTETVKRLRQYINALHQKLALKEAQLDAYRRNEASELLLVKTGKLLPSAFNASQSLLDLKENDQ</sequence>
<keyword evidence="1" id="KW-0614">Plasmid</keyword>
<reference evidence="1 2" key="1">
    <citation type="submission" date="2016-11" db="EMBL/GenBank/DDBJ databases">
        <title>Networking in microbes: conjugative elements and plasmids in the genus Alteromonas.</title>
        <authorList>
            <person name="Lopez-Perez M."/>
            <person name="Ramon-Marco N."/>
            <person name="Rodriguez-Valera F."/>
        </authorList>
    </citation>
    <scope>NUCLEOTIDE SEQUENCE [LARGE SCALE GENOMIC DNA]</scope>
    <source>
        <strain evidence="1 2">CP48</strain>
        <plasmid evidence="2">pamcp48-600</plasmid>
    </source>
</reference>
<dbReference type="Proteomes" id="UP000182101">
    <property type="component" value="Plasmid pAMCP48-600"/>
</dbReference>
<organism evidence="1 2">
    <name type="scientific">Alteromonas mediterranea</name>
    <dbReference type="NCBI Taxonomy" id="314275"/>
    <lineage>
        <taxon>Bacteria</taxon>
        <taxon>Pseudomonadati</taxon>
        <taxon>Pseudomonadota</taxon>
        <taxon>Gammaproteobacteria</taxon>
        <taxon>Alteromonadales</taxon>
        <taxon>Alteromonadaceae</taxon>
        <taxon>Alteromonas/Salinimonas group</taxon>
        <taxon>Alteromonas</taxon>
    </lineage>
</organism>
<gene>
    <name evidence="1" type="ORF">BM524_20105</name>
</gene>
<geneLocation type="plasmid" evidence="2">
    <name>pamcp48-600</name>
</geneLocation>